<evidence type="ECO:0000313" key="1">
    <source>
        <dbReference type="EMBL" id="RGV21162.1"/>
    </source>
</evidence>
<dbReference type="RefSeq" id="WP_118103311.1">
    <property type="nucleotide sequence ID" value="NZ_JADNHN010000030.1"/>
</dbReference>
<accession>A0A413IEK1</accession>
<evidence type="ECO:0000313" key="3">
    <source>
        <dbReference type="Proteomes" id="UP000283426"/>
    </source>
</evidence>
<dbReference type="EMBL" id="QRYW01000036">
    <property type="protein sequence ID" value="RGV21162.1"/>
    <property type="molecule type" value="Genomic_DNA"/>
</dbReference>
<gene>
    <name evidence="1" type="ORF">DWW24_15380</name>
    <name evidence="2" type="ORF">DXA53_05170</name>
</gene>
<dbReference type="AlphaFoldDB" id="A0A413IEK1"/>
<dbReference type="Proteomes" id="UP000284434">
    <property type="component" value="Unassembled WGS sequence"/>
</dbReference>
<name>A0A413IEK1_9BACT</name>
<sequence length="230" mass="24733">MKAKTNELFEDFTGSTGNITAAHSAGHLVVRNKVTPTYTDTDYQHVVRQNFTRFAKNWQDLTDAQRALWAEKAKVVSASSSYYGISGKISGFNLYVRCNMNLELIGITTPLTTPVDNMTGLLPDFKAVNLSGSELKIALEGNVEENDVLVVQITPLSVGQSTNINGLRQVGTVAGGASETIITEKYTAQFGTPAVGDKVQVQIYAINTLSGYASTRQTTVTNIAEESAGS</sequence>
<proteinExistence type="predicted"/>
<evidence type="ECO:0000313" key="2">
    <source>
        <dbReference type="EMBL" id="RGY08429.1"/>
    </source>
</evidence>
<reference evidence="3 4" key="1">
    <citation type="submission" date="2018-08" db="EMBL/GenBank/DDBJ databases">
        <title>A genome reference for cultivated species of the human gut microbiota.</title>
        <authorList>
            <person name="Zou Y."/>
            <person name="Xue W."/>
            <person name="Luo G."/>
        </authorList>
    </citation>
    <scope>NUCLEOTIDE SEQUENCE [LARGE SCALE GENOMIC DNA]</scope>
    <source>
        <strain evidence="1 3">AF14-6AC</strain>
        <strain evidence="2 4">OF03-11</strain>
    </source>
</reference>
<evidence type="ECO:0000313" key="4">
    <source>
        <dbReference type="Proteomes" id="UP000284434"/>
    </source>
</evidence>
<dbReference type="Proteomes" id="UP000283426">
    <property type="component" value="Unassembled WGS sequence"/>
</dbReference>
<dbReference type="EMBL" id="QSCO01000005">
    <property type="protein sequence ID" value="RGY08429.1"/>
    <property type="molecule type" value="Genomic_DNA"/>
</dbReference>
<comment type="caution">
    <text evidence="2">The sequence shown here is derived from an EMBL/GenBank/DDBJ whole genome shotgun (WGS) entry which is preliminary data.</text>
</comment>
<protein>
    <submittedName>
        <fullName evidence="2">Uncharacterized protein</fullName>
    </submittedName>
</protein>
<organism evidence="2 4">
    <name type="scientific">Odoribacter splanchnicus</name>
    <dbReference type="NCBI Taxonomy" id="28118"/>
    <lineage>
        <taxon>Bacteria</taxon>
        <taxon>Pseudomonadati</taxon>
        <taxon>Bacteroidota</taxon>
        <taxon>Bacteroidia</taxon>
        <taxon>Bacteroidales</taxon>
        <taxon>Odoribacteraceae</taxon>
        <taxon>Odoribacter</taxon>
    </lineage>
</organism>